<keyword evidence="2" id="KW-0067">ATP-binding</keyword>
<name>A0ABR6HMU8_9RHOB</name>
<dbReference type="EMBL" id="JACIBX010000003">
    <property type="protein sequence ID" value="MBB3711763.1"/>
    <property type="molecule type" value="Genomic_DNA"/>
</dbReference>
<accession>A0ABR6HMU8</accession>
<evidence type="ECO:0000259" key="1">
    <source>
        <dbReference type="Pfam" id="PF04851"/>
    </source>
</evidence>
<proteinExistence type="predicted"/>
<keyword evidence="2" id="KW-0378">Hydrolase</keyword>
<reference evidence="2 3" key="1">
    <citation type="submission" date="2020-08" db="EMBL/GenBank/DDBJ databases">
        <title>Genomic Encyclopedia of Type Strains, Phase III (KMG-III): the genomes of soil and plant-associated and newly described type strains.</title>
        <authorList>
            <person name="Whitman W."/>
        </authorList>
    </citation>
    <scope>NUCLEOTIDE SEQUENCE [LARGE SCALE GENOMIC DNA]</scope>
    <source>
        <strain evidence="2 3">CECT 8572</strain>
    </source>
</reference>
<dbReference type="InterPro" id="IPR006935">
    <property type="entry name" value="Helicase/UvrB_N"/>
</dbReference>
<evidence type="ECO:0000313" key="2">
    <source>
        <dbReference type="EMBL" id="MBB3711763.1"/>
    </source>
</evidence>
<dbReference type="Gene3D" id="3.40.50.300">
    <property type="entry name" value="P-loop containing nucleotide triphosphate hydrolases"/>
    <property type="match status" value="1"/>
</dbReference>
<organism evidence="2 3">
    <name type="scientific">Limimaricola variabilis</name>
    <dbReference type="NCBI Taxonomy" id="1492771"/>
    <lineage>
        <taxon>Bacteria</taxon>
        <taxon>Pseudomonadati</taxon>
        <taxon>Pseudomonadota</taxon>
        <taxon>Alphaproteobacteria</taxon>
        <taxon>Rhodobacterales</taxon>
        <taxon>Paracoccaceae</taxon>
        <taxon>Limimaricola</taxon>
    </lineage>
</organism>
<dbReference type="Pfam" id="PF04851">
    <property type="entry name" value="ResIII"/>
    <property type="match status" value="1"/>
</dbReference>
<dbReference type="RefSeq" id="WP_183471086.1">
    <property type="nucleotide sequence ID" value="NZ_JACIBX010000003.1"/>
</dbReference>
<keyword evidence="3" id="KW-1185">Reference proteome</keyword>
<keyword evidence="2" id="KW-0547">Nucleotide-binding</keyword>
<evidence type="ECO:0000313" key="3">
    <source>
        <dbReference type="Proteomes" id="UP000576152"/>
    </source>
</evidence>
<comment type="caution">
    <text evidence="2">The sequence shown here is derived from an EMBL/GenBank/DDBJ whole genome shotgun (WGS) entry which is preliminary data.</text>
</comment>
<feature type="domain" description="Helicase/UvrB N-terminal" evidence="1">
    <location>
        <begin position="14"/>
        <end position="52"/>
    </location>
</feature>
<dbReference type="SUPFAM" id="SSF52540">
    <property type="entry name" value="P-loop containing nucleoside triphosphate hydrolases"/>
    <property type="match status" value="1"/>
</dbReference>
<dbReference type="Proteomes" id="UP000576152">
    <property type="component" value="Unassembled WGS sequence"/>
</dbReference>
<dbReference type="InterPro" id="IPR027417">
    <property type="entry name" value="P-loop_NTPase"/>
</dbReference>
<gene>
    <name evidence="2" type="ORF">FHS00_001334</name>
</gene>
<dbReference type="GO" id="GO:0004386">
    <property type="term" value="F:helicase activity"/>
    <property type="evidence" value="ECO:0007669"/>
    <property type="project" value="UniProtKB-KW"/>
</dbReference>
<sequence length="74" mass="8158">MASIGSLGSRYEKVRTPDLIFIDETHHALSNQYRVLYKAYPDAIFIGLTGTPWLLDGRGLCEAFEAMIDGPAPS</sequence>
<keyword evidence="2" id="KW-0347">Helicase</keyword>
<protein>
    <submittedName>
        <fullName evidence="2">Superfamily II DNA or RNA helicase</fullName>
    </submittedName>
</protein>